<accession>M1A7T6</accession>
<dbReference type="Proteomes" id="UP000011115">
    <property type="component" value="Unassembled WGS sequence"/>
</dbReference>
<evidence type="ECO:0000313" key="2">
    <source>
        <dbReference type="EnsemblPlants" id="PGSC0003DMT400016526"/>
    </source>
</evidence>
<dbReference type="Gramene" id="PGSC0003DMT400016526">
    <property type="protein sequence ID" value="PGSC0003DMT400016526"/>
    <property type="gene ID" value="PGSC0003DMG400006455"/>
</dbReference>
<keyword evidence="1" id="KW-0812">Transmembrane</keyword>
<evidence type="ECO:0000313" key="3">
    <source>
        <dbReference type="Proteomes" id="UP000011115"/>
    </source>
</evidence>
<reference evidence="2" key="2">
    <citation type="submission" date="2015-06" db="UniProtKB">
        <authorList>
            <consortium name="EnsemblPlants"/>
        </authorList>
    </citation>
    <scope>IDENTIFICATION</scope>
    <source>
        <strain evidence="2">DM1-3 516 R44</strain>
    </source>
</reference>
<dbReference type="HOGENOM" id="CLU_2311177_0_0_1"/>
<dbReference type="PaxDb" id="4113-PGSC0003DMT400016526"/>
<feature type="transmembrane region" description="Helical" evidence="1">
    <location>
        <begin position="35"/>
        <end position="52"/>
    </location>
</feature>
<keyword evidence="1" id="KW-0472">Membrane</keyword>
<dbReference type="AlphaFoldDB" id="M1A7T6"/>
<keyword evidence="3" id="KW-1185">Reference proteome</keyword>
<dbReference type="EnsemblPlants" id="PGSC0003DMT400016526">
    <property type="protein sequence ID" value="PGSC0003DMT400016526"/>
    <property type="gene ID" value="PGSC0003DMG400006455"/>
</dbReference>
<dbReference type="InParanoid" id="M1A7T6"/>
<evidence type="ECO:0000256" key="1">
    <source>
        <dbReference type="SAM" id="Phobius"/>
    </source>
</evidence>
<proteinExistence type="predicted"/>
<organism evidence="2 3">
    <name type="scientific">Solanum tuberosum</name>
    <name type="common">Potato</name>
    <dbReference type="NCBI Taxonomy" id="4113"/>
    <lineage>
        <taxon>Eukaryota</taxon>
        <taxon>Viridiplantae</taxon>
        <taxon>Streptophyta</taxon>
        <taxon>Embryophyta</taxon>
        <taxon>Tracheophyta</taxon>
        <taxon>Spermatophyta</taxon>
        <taxon>Magnoliopsida</taxon>
        <taxon>eudicotyledons</taxon>
        <taxon>Gunneridae</taxon>
        <taxon>Pentapetalae</taxon>
        <taxon>asterids</taxon>
        <taxon>lamiids</taxon>
        <taxon>Solanales</taxon>
        <taxon>Solanaceae</taxon>
        <taxon>Solanoideae</taxon>
        <taxon>Solaneae</taxon>
        <taxon>Solanum</taxon>
    </lineage>
</organism>
<protein>
    <submittedName>
        <fullName evidence="2">Uncharacterized protein</fullName>
    </submittedName>
</protein>
<keyword evidence="1" id="KW-1133">Transmembrane helix</keyword>
<sequence length="100" mass="11644">MLQKLNKHYASSQVALKDNKRFWRLSRYGSTPSSFFPPILFSLVFSTMVVAVKNSSYALHCPMSPQWHPLSLCKSMKGLWNIKRTYYKKVAKCIKHLVFT</sequence>
<reference evidence="3" key="1">
    <citation type="journal article" date="2011" name="Nature">
        <title>Genome sequence and analysis of the tuber crop potato.</title>
        <authorList>
            <consortium name="The Potato Genome Sequencing Consortium"/>
        </authorList>
    </citation>
    <scope>NUCLEOTIDE SEQUENCE [LARGE SCALE GENOMIC DNA]</scope>
    <source>
        <strain evidence="3">cv. DM1-3 516 R44</strain>
    </source>
</reference>
<name>M1A7T6_SOLTU</name>